<keyword evidence="1" id="KW-0812">Transmembrane</keyword>
<dbReference type="EMBL" id="WWCN01000001">
    <property type="protein sequence ID" value="MYM21328.1"/>
    <property type="molecule type" value="Genomic_DNA"/>
</dbReference>
<dbReference type="InterPro" id="IPR044691">
    <property type="entry name" value="DCC1_Trx"/>
</dbReference>
<sequence length="128" mass="14223">MNKPALMLYYDGNCGICRAQMSRLRVRDRAGCLAFSDIAAPDFSLQEVGVSMEALGKEIHARTADGRLLVGIDSLVAIYTALGYGWWLAPLRWRMLRPLFAAMYRALARNRYRLSACADGVCNMVGKS</sequence>
<evidence type="ECO:0000256" key="1">
    <source>
        <dbReference type="SAM" id="Phobius"/>
    </source>
</evidence>
<keyword evidence="1" id="KW-1133">Transmembrane helix</keyword>
<dbReference type="RefSeq" id="WP_161004856.1">
    <property type="nucleotide sequence ID" value="NZ_WWCN01000001.1"/>
</dbReference>
<dbReference type="GO" id="GO:0015035">
    <property type="term" value="F:protein-disulfide reductase activity"/>
    <property type="evidence" value="ECO:0007669"/>
    <property type="project" value="InterPro"/>
</dbReference>
<keyword evidence="1" id="KW-0472">Membrane</keyword>
<proteinExistence type="predicted"/>
<dbReference type="Proteomes" id="UP000479335">
    <property type="component" value="Unassembled WGS sequence"/>
</dbReference>
<dbReference type="InterPro" id="IPR007263">
    <property type="entry name" value="DCC1-like"/>
</dbReference>
<feature type="transmembrane region" description="Helical" evidence="1">
    <location>
        <begin position="68"/>
        <end position="89"/>
    </location>
</feature>
<reference evidence="2 3" key="1">
    <citation type="submission" date="2019-12" db="EMBL/GenBank/DDBJ databases">
        <title>Novel species isolated from a subtropical stream in China.</title>
        <authorList>
            <person name="Lu H."/>
        </authorList>
    </citation>
    <scope>NUCLEOTIDE SEQUENCE [LARGE SCALE GENOMIC DNA]</scope>
    <source>
        <strain evidence="2 3">FT135W</strain>
    </source>
</reference>
<dbReference type="Pfam" id="PF04134">
    <property type="entry name" value="DCC1-like"/>
    <property type="match status" value="1"/>
</dbReference>
<protein>
    <submittedName>
        <fullName evidence="2">DUF393 domain-containing protein</fullName>
    </submittedName>
</protein>
<evidence type="ECO:0000313" key="3">
    <source>
        <dbReference type="Proteomes" id="UP000479335"/>
    </source>
</evidence>
<organism evidence="2 3">
    <name type="scientific">Duganella flavida</name>
    <dbReference type="NCBI Taxonomy" id="2692175"/>
    <lineage>
        <taxon>Bacteria</taxon>
        <taxon>Pseudomonadati</taxon>
        <taxon>Pseudomonadota</taxon>
        <taxon>Betaproteobacteria</taxon>
        <taxon>Burkholderiales</taxon>
        <taxon>Oxalobacteraceae</taxon>
        <taxon>Telluria group</taxon>
        <taxon>Duganella</taxon>
    </lineage>
</organism>
<gene>
    <name evidence="2" type="ORF">GTP46_01515</name>
</gene>
<accession>A0A6L8K573</accession>
<name>A0A6L8K573_9BURK</name>
<dbReference type="AlphaFoldDB" id="A0A6L8K573"/>
<evidence type="ECO:0000313" key="2">
    <source>
        <dbReference type="EMBL" id="MYM21328.1"/>
    </source>
</evidence>
<dbReference type="PANTHER" id="PTHR34290:SF2">
    <property type="entry name" value="OS04G0668800 PROTEIN"/>
    <property type="match status" value="1"/>
</dbReference>
<comment type="caution">
    <text evidence="2">The sequence shown here is derived from an EMBL/GenBank/DDBJ whole genome shotgun (WGS) entry which is preliminary data.</text>
</comment>
<keyword evidence="3" id="KW-1185">Reference proteome</keyword>
<dbReference type="PANTHER" id="PTHR34290">
    <property type="entry name" value="SI:CH73-390P7.2"/>
    <property type="match status" value="1"/>
</dbReference>